<keyword evidence="1" id="KW-0732">Signal</keyword>
<evidence type="ECO:0000259" key="2">
    <source>
        <dbReference type="Pfam" id="PF01764"/>
    </source>
</evidence>
<dbReference type="Proteomes" id="UP000193922">
    <property type="component" value="Unassembled WGS sequence"/>
</dbReference>
<dbReference type="InterPro" id="IPR029058">
    <property type="entry name" value="AB_hydrolase_fold"/>
</dbReference>
<dbReference type="RefSeq" id="XP_040741511.1">
    <property type="nucleotide sequence ID" value="XM_040890871.1"/>
</dbReference>
<evidence type="ECO:0000256" key="1">
    <source>
        <dbReference type="SAM" id="SignalP"/>
    </source>
</evidence>
<protein>
    <submittedName>
        <fullName evidence="3">Alpha/beta-hydrolase</fullName>
    </submittedName>
</protein>
<feature type="domain" description="Fungal lipase-type" evidence="2">
    <location>
        <begin position="137"/>
        <end position="272"/>
    </location>
</feature>
<keyword evidence="4" id="KW-1185">Reference proteome</keyword>
<name>A0A1Y1W390_9FUNG</name>
<dbReference type="SUPFAM" id="SSF53474">
    <property type="entry name" value="alpha/beta-Hydrolases"/>
    <property type="match status" value="1"/>
</dbReference>
<comment type="caution">
    <text evidence="3">The sequence shown here is derived from an EMBL/GenBank/DDBJ whole genome shotgun (WGS) entry which is preliminary data.</text>
</comment>
<proteinExistence type="predicted"/>
<dbReference type="AlphaFoldDB" id="A0A1Y1W390"/>
<dbReference type="GO" id="GO:0006629">
    <property type="term" value="P:lipid metabolic process"/>
    <property type="evidence" value="ECO:0007669"/>
    <property type="project" value="InterPro"/>
</dbReference>
<dbReference type="PANTHER" id="PTHR45856:SF25">
    <property type="entry name" value="FUNGAL LIPASE-LIKE DOMAIN-CONTAINING PROTEIN"/>
    <property type="match status" value="1"/>
</dbReference>
<dbReference type="InterPro" id="IPR051218">
    <property type="entry name" value="Sec_MonoDiacylglyc_Lipase"/>
</dbReference>
<dbReference type="GO" id="GO:0016787">
    <property type="term" value="F:hydrolase activity"/>
    <property type="evidence" value="ECO:0007669"/>
    <property type="project" value="UniProtKB-KW"/>
</dbReference>
<evidence type="ECO:0000313" key="3">
    <source>
        <dbReference type="EMBL" id="ORX67624.1"/>
    </source>
</evidence>
<dbReference type="OrthoDB" id="426718at2759"/>
<accession>A0A1Y1W390</accession>
<dbReference type="Gene3D" id="3.40.50.1820">
    <property type="entry name" value="alpha/beta hydrolase"/>
    <property type="match status" value="1"/>
</dbReference>
<sequence>MLKYSIIFAAVLSSLSVSAAPVQERSSSGGPALFSEASAAAALLAAQTAYIVGGGDKKVWSYAPNNQTGTVSADTIVKYGRYSGAAYKVLDMTWTCSINCKAADTKGTVVDYHWDTAKTTNPSFGFVAHKDDTKEIIVSWRGTTILMDWVKDLTYFPVSWPPSIAGSQVHRGFLQAYSSASAHIEETVAKLVAKYPDYSIVLTGHSLGGAQATIAAVDYATRHPEWLSKLKLFTYGQPRVGNPKFAGWLSQQPFPIYRTVYKGDLVPRVPFQFMGFQHISQEVWYNENGRLKFMGSNGENASGQNSLLPLQWNVPDHLRYPGLSFELLYWAIGNIESIP</sequence>
<dbReference type="InterPro" id="IPR002921">
    <property type="entry name" value="Fungal_lipase-type"/>
</dbReference>
<feature type="signal peptide" evidence="1">
    <location>
        <begin position="1"/>
        <end position="19"/>
    </location>
</feature>
<feature type="chain" id="PRO_5012892187" evidence="1">
    <location>
        <begin position="20"/>
        <end position="339"/>
    </location>
</feature>
<evidence type="ECO:0000313" key="4">
    <source>
        <dbReference type="Proteomes" id="UP000193922"/>
    </source>
</evidence>
<dbReference type="Pfam" id="PF01764">
    <property type="entry name" value="Lipase_3"/>
    <property type="match status" value="1"/>
</dbReference>
<dbReference type="GeneID" id="63807519"/>
<dbReference type="CDD" id="cd00519">
    <property type="entry name" value="Lipase_3"/>
    <property type="match status" value="1"/>
</dbReference>
<keyword evidence="3" id="KW-0378">Hydrolase</keyword>
<reference evidence="3 4" key="1">
    <citation type="submission" date="2016-07" db="EMBL/GenBank/DDBJ databases">
        <title>Pervasive Adenine N6-methylation of Active Genes in Fungi.</title>
        <authorList>
            <consortium name="DOE Joint Genome Institute"/>
            <person name="Mondo S.J."/>
            <person name="Dannebaum R.O."/>
            <person name="Kuo R.C."/>
            <person name="Labutti K."/>
            <person name="Haridas S."/>
            <person name="Kuo A."/>
            <person name="Salamov A."/>
            <person name="Ahrendt S.R."/>
            <person name="Lipzen A."/>
            <person name="Sullivan W."/>
            <person name="Andreopoulos W.B."/>
            <person name="Clum A."/>
            <person name="Lindquist E."/>
            <person name="Daum C."/>
            <person name="Ramamoorthy G.K."/>
            <person name="Gryganskyi A."/>
            <person name="Culley D."/>
            <person name="Magnuson J.K."/>
            <person name="James T.Y."/>
            <person name="O'Malley M.A."/>
            <person name="Stajich J.E."/>
            <person name="Spatafora J.W."/>
            <person name="Visel A."/>
            <person name="Grigoriev I.V."/>
        </authorList>
    </citation>
    <scope>NUCLEOTIDE SEQUENCE [LARGE SCALE GENOMIC DNA]</scope>
    <source>
        <strain evidence="3 4">ATCC 12442</strain>
    </source>
</reference>
<dbReference type="EMBL" id="MCFD01000012">
    <property type="protein sequence ID" value="ORX67624.1"/>
    <property type="molecule type" value="Genomic_DNA"/>
</dbReference>
<gene>
    <name evidence="3" type="ORF">DL89DRAFT_303868</name>
</gene>
<dbReference type="PANTHER" id="PTHR45856">
    <property type="entry name" value="ALPHA/BETA-HYDROLASES SUPERFAMILY PROTEIN"/>
    <property type="match status" value="1"/>
</dbReference>
<organism evidence="3 4">
    <name type="scientific">Linderina pennispora</name>
    <dbReference type="NCBI Taxonomy" id="61395"/>
    <lineage>
        <taxon>Eukaryota</taxon>
        <taxon>Fungi</taxon>
        <taxon>Fungi incertae sedis</taxon>
        <taxon>Zoopagomycota</taxon>
        <taxon>Kickxellomycotina</taxon>
        <taxon>Kickxellomycetes</taxon>
        <taxon>Kickxellales</taxon>
        <taxon>Kickxellaceae</taxon>
        <taxon>Linderina</taxon>
    </lineage>
</organism>